<reference evidence="2 3" key="1">
    <citation type="submission" date="2020-08" db="EMBL/GenBank/DDBJ databases">
        <title>The genome sequence of Novosphingobium flavum 4Y4.</title>
        <authorList>
            <person name="Liu Y."/>
        </authorList>
    </citation>
    <scope>NUCLEOTIDE SEQUENCE [LARGE SCALE GENOMIC DNA]</scope>
    <source>
        <strain evidence="2 3">4Y4</strain>
    </source>
</reference>
<keyword evidence="3" id="KW-1185">Reference proteome</keyword>
<dbReference type="GO" id="GO:0015074">
    <property type="term" value="P:DNA integration"/>
    <property type="evidence" value="ECO:0007669"/>
    <property type="project" value="InterPro"/>
</dbReference>
<keyword evidence="1" id="KW-0233">DNA recombination</keyword>
<evidence type="ECO:0000313" key="3">
    <source>
        <dbReference type="Proteomes" id="UP000520156"/>
    </source>
</evidence>
<dbReference type="Proteomes" id="UP000520156">
    <property type="component" value="Unassembled WGS sequence"/>
</dbReference>
<gene>
    <name evidence="2" type="ORF">H7F49_18475</name>
</gene>
<name>A0A7X1FB07_9SPHN</name>
<dbReference type="Gene3D" id="1.10.443.10">
    <property type="entry name" value="Intergrase catalytic core"/>
    <property type="match status" value="1"/>
</dbReference>
<sequence>MTAVSLPAHDDGARETLPVLMSVPLRPGYNRADLSRYGDQTWDLSPGVFRDNARRCHVTVHFGSIEDPAIADALRQFLHARLNVDLPGHRPRLQPAAVRGEANRALLFFNFVKADLGRFDLERVDQSLLDRFARSKRREGLRPVAVAVLLRVIFDLHELRRHLPTARLRIDPWPGRSPFSVAGARYIPGENRTPRIPEEIMTPLLAWSLRYVTHFAPDIFAARRELERLEARRSRLIVREAHLDQGERRARQRQRLTAYLTGLRRQGRGVPIWTGLYNAAVRTDPLTGEHLPPINYHLLHLHAGVDAQAEPAMHLSLTTGAPDLIAAAITELGTEVGGMDAPIAVDPGTRQPWRSRFDVKALALEEVMLQSAAYIVCAYLSGMRDSEIQAMKRGCLSIVRDEDGVILRHRIKSVAYKGKRGGGEQAEWVTIAPVADAIAVLEQLSERAGRARGTTTLWPVLSLRANTKTHVSAEIVRQLNRFRDHLNQQFGSPDAPVIPPRPDGTPWRLTTRQFRRTIAWHIANRPFGTIAGMIQYKHASVAAFEGYAGSSRSGFRGEIEAQRALGQIDDILAYFDERQGGARLGGPAANRVGTGLDVVASELAPLPAMIADRQRLRTMLASLARTLHVGPLADCFFDLATALCLNRITQPGPPAPMISMCEPLRCPNACLTARHRASWQRGADEARMLLREKRLPEPQRVTLQAEVARIETVLAQIVPGTATPHAGVAGEEEEAGFRVTD</sequence>
<evidence type="ECO:0000313" key="2">
    <source>
        <dbReference type="EMBL" id="MBC2653668.1"/>
    </source>
</evidence>
<proteinExistence type="predicted"/>
<dbReference type="EMBL" id="JACLAU010000068">
    <property type="protein sequence ID" value="MBC2653668.1"/>
    <property type="molecule type" value="Genomic_DNA"/>
</dbReference>
<dbReference type="GO" id="GO:0003677">
    <property type="term" value="F:DNA binding"/>
    <property type="evidence" value="ECO:0007669"/>
    <property type="project" value="InterPro"/>
</dbReference>
<protein>
    <submittedName>
        <fullName evidence="2">Integrase</fullName>
    </submittedName>
</protein>
<dbReference type="GO" id="GO:0006310">
    <property type="term" value="P:DNA recombination"/>
    <property type="evidence" value="ECO:0007669"/>
    <property type="project" value="UniProtKB-KW"/>
</dbReference>
<organism evidence="2 3">
    <name type="scientific">Novosphingobium aerophilum</name>
    <dbReference type="NCBI Taxonomy" id="2839843"/>
    <lineage>
        <taxon>Bacteria</taxon>
        <taxon>Pseudomonadati</taxon>
        <taxon>Pseudomonadota</taxon>
        <taxon>Alphaproteobacteria</taxon>
        <taxon>Sphingomonadales</taxon>
        <taxon>Sphingomonadaceae</taxon>
        <taxon>Novosphingobium</taxon>
    </lineage>
</organism>
<dbReference type="InterPro" id="IPR013762">
    <property type="entry name" value="Integrase-like_cat_sf"/>
</dbReference>
<dbReference type="InterPro" id="IPR011010">
    <property type="entry name" value="DNA_brk_join_enz"/>
</dbReference>
<dbReference type="AlphaFoldDB" id="A0A7X1FB07"/>
<accession>A0A7X1FB07</accession>
<evidence type="ECO:0000256" key="1">
    <source>
        <dbReference type="ARBA" id="ARBA00023172"/>
    </source>
</evidence>
<dbReference type="SUPFAM" id="SSF56349">
    <property type="entry name" value="DNA breaking-rejoining enzymes"/>
    <property type="match status" value="1"/>
</dbReference>
<dbReference type="RefSeq" id="WP_185685040.1">
    <property type="nucleotide sequence ID" value="NZ_JACLAU010000068.1"/>
</dbReference>
<comment type="caution">
    <text evidence="2">The sequence shown here is derived from an EMBL/GenBank/DDBJ whole genome shotgun (WGS) entry which is preliminary data.</text>
</comment>